<gene>
    <name evidence="2" type="ORF">PGTG_21251</name>
</gene>
<dbReference type="VEuPathDB" id="FungiDB:PGTG_21251"/>
<feature type="compositionally biased region" description="Polar residues" evidence="1">
    <location>
        <begin position="348"/>
        <end position="358"/>
    </location>
</feature>
<feature type="region of interest" description="Disordered" evidence="1">
    <location>
        <begin position="419"/>
        <end position="483"/>
    </location>
</feature>
<protein>
    <submittedName>
        <fullName evidence="2">Uncharacterized protein</fullName>
    </submittedName>
</protein>
<feature type="compositionally biased region" description="Basic and acidic residues" evidence="1">
    <location>
        <begin position="460"/>
        <end position="483"/>
    </location>
</feature>
<keyword evidence="3" id="KW-1185">Reference proteome</keyword>
<feature type="compositionally biased region" description="Basic and acidic residues" evidence="1">
    <location>
        <begin position="365"/>
        <end position="378"/>
    </location>
</feature>
<dbReference type="InParanoid" id="H6QQU9"/>
<feature type="compositionally biased region" description="Polar residues" evidence="1">
    <location>
        <begin position="672"/>
        <end position="690"/>
    </location>
</feature>
<accession>H6QQU9</accession>
<feature type="region of interest" description="Disordered" evidence="1">
    <location>
        <begin position="250"/>
        <end position="388"/>
    </location>
</feature>
<evidence type="ECO:0000313" key="2">
    <source>
        <dbReference type="EMBL" id="EHS62878.1"/>
    </source>
</evidence>
<sequence>MRIRSNILQITTIIFANAESHLSFSNPKNLKHPLDPGGAEYHAAKAPSGPLDVSIVVGSADYSPIVACNGRECLGPLMMNSSSVACVGKAALGLWEVDSLIVWMNVYSRLVKSIEAPLAGITQPNSPQNREAFNSFPYLKLTLSSVLRLILCGRARTQYKKWQCARGTVLNPPRLYRYSFLEKCCYLASLDQAAFRSSASEIIGSTDGVKEIASGSSSIRSSKKWKLPKSLVDIRTKSLPKIQWKSTLRGLQGRLKKDSPPPVGPPATASPIGLGSPPGDTAEADSHAEDASDTEELSHVGTTEEANLIPEHSHHSNQPDDSDSDHGNPLSHVGTSEEAGLIPEESQHNAPQPTSHHSNQPDDGGSDHRNSHWNDHAHQSPHQSEGLSDESLALILQAEEYEALDHSVAQNGIDATHNEVWGNSLSHGDTSEDGHFIPEEPQHNAPQPASHHSNQLEDGLSDHRNSHWSDHAPHSPHQSERLNDESLALKLQLEEYGNSDHSAAQHGVGATHNEDYPHDLVAAMSGENHIHAHQPESGLVDTRSDAEIARQLHEFLLAQPHDHVEPTRISSPLGENHDHPYQFGSSFPDTTGDADFAKALQASLSAEPQSHGHIEPDMIGSTFGGNHDHFPQFESGFSDTSRDGRITRQPETSLSREPYDQAVPSRSRDQNTNRAPSTPTPFTAPQNGAWSSSRQDVSRVQRGSLVDQAKDSICTLAKCLLVGYLLFRYFQTYLFPAS</sequence>
<dbReference type="OrthoDB" id="10287226at2759"/>
<evidence type="ECO:0000313" key="3">
    <source>
        <dbReference type="Proteomes" id="UP000008783"/>
    </source>
</evidence>
<dbReference type="RefSeq" id="XP_003890113.1">
    <property type="nucleotide sequence ID" value="XM_003890064.1"/>
</dbReference>
<evidence type="ECO:0000256" key="1">
    <source>
        <dbReference type="SAM" id="MobiDB-lite"/>
    </source>
</evidence>
<dbReference type="Proteomes" id="UP000008783">
    <property type="component" value="Unassembled WGS sequence"/>
</dbReference>
<dbReference type="GeneID" id="13541520"/>
<dbReference type="HOGENOM" id="CLU_401770_0_0_1"/>
<organism evidence="2 3">
    <name type="scientific">Puccinia graminis f. sp. tritici (strain CRL 75-36-700-3 / race SCCL)</name>
    <name type="common">Black stem rust fungus</name>
    <dbReference type="NCBI Taxonomy" id="418459"/>
    <lineage>
        <taxon>Eukaryota</taxon>
        <taxon>Fungi</taxon>
        <taxon>Dikarya</taxon>
        <taxon>Basidiomycota</taxon>
        <taxon>Pucciniomycotina</taxon>
        <taxon>Pucciniomycetes</taxon>
        <taxon>Pucciniales</taxon>
        <taxon>Pucciniaceae</taxon>
        <taxon>Puccinia</taxon>
    </lineage>
</organism>
<feature type="compositionally biased region" description="Basic and acidic residues" evidence="1">
    <location>
        <begin position="429"/>
        <end position="442"/>
    </location>
</feature>
<name>H6QQU9_PUCGT</name>
<feature type="region of interest" description="Disordered" evidence="1">
    <location>
        <begin position="604"/>
        <end position="696"/>
    </location>
</feature>
<proteinExistence type="predicted"/>
<dbReference type="AlphaFoldDB" id="H6QQU9"/>
<dbReference type="KEGG" id="pgr:PGTG_21251"/>
<reference evidence="3" key="1">
    <citation type="journal article" date="2011" name="Proc. Natl. Acad. Sci. U.S.A.">
        <title>Obligate biotrophy features unraveled by the genomic analysis of rust fungi.</title>
        <authorList>
            <person name="Duplessis S."/>
            <person name="Cuomo C.A."/>
            <person name="Lin Y.-C."/>
            <person name="Aerts A."/>
            <person name="Tisserant E."/>
            <person name="Veneault-Fourrey C."/>
            <person name="Joly D.L."/>
            <person name="Hacquard S."/>
            <person name="Amselem J."/>
            <person name="Cantarel B.L."/>
            <person name="Chiu R."/>
            <person name="Coutinho P.M."/>
            <person name="Feau N."/>
            <person name="Field M."/>
            <person name="Frey P."/>
            <person name="Gelhaye E."/>
            <person name="Goldberg J."/>
            <person name="Grabherr M.G."/>
            <person name="Kodira C.D."/>
            <person name="Kohler A."/>
            <person name="Kuees U."/>
            <person name="Lindquist E.A."/>
            <person name="Lucas S.M."/>
            <person name="Mago R."/>
            <person name="Mauceli E."/>
            <person name="Morin E."/>
            <person name="Murat C."/>
            <person name="Pangilinan J.L."/>
            <person name="Park R."/>
            <person name="Pearson M."/>
            <person name="Quesneville H."/>
            <person name="Rouhier N."/>
            <person name="Sakthikumar S."/>
            <person name="Salamov A.A."/>
            <person name="Schmutz J."/>
            <person name="Selles B."/>
            <person name="Shapiro H."/>
            <person name="Tanguay P."/>
            <person name="Tuskan G.A."/>
            <person name="Henrissat B."/>
            <person name="Van de Peer Y."/>
            <person name="Rouze P."/>
            <person name="Ellis J.G."/>
            <person name="Dodds P.N."/>
            <person name="Schein J.E."/>
            <person name="Zhong S."/>
            <person name="Hamelin R.C."/>
            <person name="Grigoriev I.V."/>
            <person name="Szabo L.J."/>
            <person name="Martin F."/>
        </authorList>
    </citation>
    <scope>NUCLEOTIDE SEQUENCE [LARGE SCALE GENOMIC DNA]</scope>
    <source>
        <strain evidence="3">CRL 75-36-700-3 / race SCCL</strain>
    </source>
</reference>
<feature type="compositionally biased region" description="Polar residues" evidence="1">
    <location>
        <begin position="444"/>
        <end position="453"/>
    </location>
</feature>
<dbReference type="EMBL" id="DS178275">
    <property type="protein sequence ID" value="EHS62878.1"/>
    <property type="molecule type" value="Genomic_DNA"/>
</dbReference>